<dbReference type="SUPFAM" id="SSF53720">
    <property type="entry name" value="ALDH-like"/>
    <property type="match status" value="1"/>
</dbReference>
<dbReference type="KEGG" id="spon:HME9304_02322"/>
<dbReference type="Pfam" id="PF00171">
    <property type="entry name" value="Aldedh"/>
    <property type="match status" value="1"/>
</dbReference>
<name>A0A2Z4LU87_9FLAO</name>
<dbReference type="InterPro" id="IPR016161">
    <property type="entry name" value="Ald_DH/histidinol_DH"/>
</dbReference>
<dbReference type="EC" id="1.2.1.3" evidence="3"/>
<proteinExistence type="predicted"/>
<evidence type="ECO:0000259" key="2">
    <source>
        <dbReference type="Pfam" id="PF00171"/>
    </source>
</evidence>
<accession>A0A2Z4LU87</accession>
<evidence type="ECO:0000256" key="1">
    <source>
        <dbReference type="ARBA" id="ARBA00023002"/>
    </source>
</evidence>
<gene>
    <name evidence="3" type="ORF">HME9304_02322</name>
</gene>
<organism evidence="3 4">
    <name type="scientific">Flagellimonas maritima</name>
    <dbReference type="NCBI Taxonomy" id="1383885"/>
    <lineage>
        <taxon>Bacteria</taxon>
        <taxon>Pseudomonadati</taxon>
        <taxon>Bacteroidota</taxon>
        <taxon>Flavobacteriia</taxon>
        <taxon>Flavobacteriales</taxon>
        <taxon>Flavobacteriaceae</taxon>
        <taxon>Flagellimonas</taxon>
    </lineage>
</organism>
<dbReference type="PANTHER" id="PTHR43353:SF3">
    <property type="entry name" value="ALDEHYDE DEHYDROGENASE-RELATED"/>
    <property type="match status" value="1"/>
</dbReference>
<dbReference type="AlphaFoldDB" id="A0A2Z4LU87"/>
<reference evidence="3 4" key="1">
    <citation type="submission" date="2018-06" db="EMBL/GenBank/DDBJ databases">
        <title>Spongiibacterium sp. HME9304 Genome sequencing and assembly.</title>
        <authorList>
            <person name="Kang H."/>
            <person name="Kim H."/>
            <person name="Joh K."/>
        </authorList>
    </citation>
    <scope>NUCLEOTIDE SEQUENCE [LARGE SCALE GENOMIC DNA]</scope>
    <source>
        <strain evidence="3 4">HME9304</strain>
    </source>
</reference>
<dbReference type="InterPro" id="IPR050740">
    <property type="entry name" value="Aldehyde_DH_Superfamily"/>
</dbReference>
<dbReference type="InterPro" id="IPR016163">
    <property type="entry name" value="Ald_DH_C"/>
</dbReference>
<evidence type="ECO:0000313" key="4">
    <source>
        <dbReference type="Proteomes" id="UP000248536"/>
    </source>
</evidence>
<dbReference type="Proteomes" id="UP000248536">
    <property type="component" value="Chromosome"/>
</dbReference>
<dbReference type="Gene3D" id="3.40.309.10">
    <property type="entry name" value="Aldehyde Dehydrogenase, Chain A, domain 2"/>
    <property type="match status" value="1"/>
</dbReference>
<dbReference type="PANTHER" id="PTHR43353">
    <property type="entry name" value="SUCCINATE-SEMIALDEHYDE DEHYDROGENASE, MITOCHONDRIAL"/>
    <property type="match status" value="1"/>
</dbReference>
<keyword evidence="1 3" id="KW-0560">Oxidoreductase</keyword>
<dbReference type="OrthoDB" id="9770537at2"/>
<sequence length="530" mass="57290">MFKFNISGRNFIGYNRSSKGDTTFQAKNPSTGEGLITSYYEATLDEVNQAIELAEKAFTGYREKTGQEKASFLEAIAEELAQLEEGLVGLCVQETGLPEGRLKGELGRTMGQLRLFASVLREGSWVDARIDFAVPDRKPSPRPDIRYMQKSLGPVGIFGASNFPLAFSVAGGDTASALAAGCSIVVKAHPSHPGTSELVAMAINEAAKKSNMPDGIFSMLHGVSNTVGEAIVQHPLIKAIGFTGSFKGGKALYDKAVRRKEPIPVYAEMGSVNPIFILSNALKEQYKTIAKGLSDSVQMGVGQFCTNPGITIVPNINETSLFKEELNNCISNSESATMLSASIQEGYETGLKRLKSNEIITSLSKGEQKEGHNQGVPEILSVSAKDFLSENTLEEEVFGPSTLLVHAQDGEEMLKIAKSLHGHLTATIHGTEEDLQANVDLLKILERKVGRLLINGFPTGVEVCHSMVHGGPFPATTDSRMTSVGTAAITRFTRPICFQNFPDVLLPDELKDGNPLKILRMENGKYMKAD</sequence>
<dbReference type="RefSeq" id="WP_112378714.1">
    <property type="nucleotide sequence ID" value="NZ_CP030104.1"/>
</dbReference>
<dbReference type="InterPro" id="IPR016162">
    <property type="entry name" value="Ald_DH_N"/>
</dbReference>
<dbReference type="InterPro" id="IPR015590">
    <property type="entry name" value="Aldehyde_DH_dom"/>
</dbReference>
<evidence type="ECO:0000313" key="3">
    <source>
        <dbReference type="EMBL" id="AWX45309.1"/>
    </source>
</evidence>
<dbReference type="CDD" id="cd07129">
    <property type="entry name" value="ALDH_KGSADH"/>
    <property type="match status" value="1"/>
</dbReference>
<dbReference type="InterPro" id="IPR044151">
    <property type="entry name" value="ALDH_KGSADH"/>
</dbReference>
<dbReference type="EMBL" id="CP030104">
    <property type="protein sequence ID" value="AWX45309.1"/>
    <property type="molecule type" value="Genomic_DNA"/>
</dbReference>
<protein>
    <submittedName>
        <fullName evidence="3">Aldehyde dehydrogenase (NAD(+))</fullName>
        <ecNumber evidence="3">1.2.1.3</ecNumber>
    </submittedName>
</protein>
<dbReference type="GO" id="GO:0004029">
    <property type="term" value="F:aldehyde dehydrogenase (NAD+) activity"/>
    <property type="evidence" value="ECO:0007669"/>
    <property type="project" value="UniProtKB-EC"/>
</dbReference>
<dbReference type="Gene3D" id="3.40.605.10">
    <property type="entry name" value="Aldehyde Dehydrogenase, Chain A, domain 1"/>
    <property type="match status" value="1"/>
</dbReference>
<keyword evidence="4" id="KW-1185">Reference proteome</keyword>
<feature type="domain" description="Aldehyde dehydrogenase" evidence="2">
    <location>
        <begin position="19"/>
        <end position="462"/>
    </location>
</feature>